<evidence type="ECO:0000313" key="1">
    <source>
        <dbReference type="EMBL" id="KAH0768753.1"/>
    </source>
</evidence>
<comment type="caution">
    <text evidence="1">The sequence shown here is derived from an EMBL/GenBank/DDBJ whole genome shotgun (WGS) entry which is preliminary data.</text>
</comment>
<reference evidence="1 2" key="1">
    <citation type="journal article" date="2021" name="bioRxiv">
        <title>Chromosome-scale and haplotype-resolved genome assembly of a tetraploid potato cultivar.</title>
        <authorList>
            <person name="Sun H."/>
            <person name="Jiao W.-B."/>
            <person name="Krause K."/>
            <person name="Campoy J.A."/>
            <person name="Goel M."/>
            <person name="Folz-Donahue K."/>
            <person name="Kukat C."/>
            <person name="Huettel B."/>
            <person name="Schneeberger K."/>
        </authorList>
    </citation>
    <scope>NUCLEOTIDE SEQUENCE [LARGE SCALE GENOMIC DNA]</scope>
    <source>
        <strain evidence="1">SolTubOtavaFocal</strain>
        <tissue evidence="1">Leaves</tissue>
    </source>
</reference>
<protein>
    <submittedName>
        <fullName evidence="1">Uncharacterized protein</fullName>
    </submittedName>
</protein>
<sequence>MGVYTGQYVGQGVQAKQAAPMSAMTWGAPKGLACRQRPRTARKSEGYNPLYDYENGMKLHGGVKEVKTSNYYQTTPNLEVGSAVNGPL</sequence>
<accession>A0ABQ7VJV5</accession>
<dbReference type="EMBL" id="JAIVGD010000011">
    <property type="protein sequence ID" value="KAH0768753.1"/>
    <property type="molecule type" value="Genomic_DNA"/>
</dbReference>
<evidence type="ECO:0000313" key="2">
    <source>
        <dbReference type="Proteomes" id="UP000826656"/>
    </source>
</evidence>
<dbReference type="Proteomes" id="UP000826656">
    <property type="component" value="Unassembled WGS sequence"/>
</dbReference>
<proteinExistence type="predicted"/>
<gene>
    <name evidence="1" type="ORF">KY290_012734</name>
</gene>
<keyword evidence="2" id="KW-1185">Reference proteome</keyword>
<organism evidence="1 2">
    <name type="scientific">Solanum tuberosum</name>
    <name type="common">Potato</name>
    <dbReference type="NCBI Taxonomy" id="4113"/>
    <lineage>
        <taxon>Eukaryota</taxon>
        <taxon>Viridiplantae</taxon>
        <taxon>Streptophyta</taxon>
        <taxon>Embryophyta</taxon>
        <taxon>Tracheophyta</taxon>
        <taxon>Spermatophyta</taxon>
        <taxon>Magnoliopsida</taxon>
        <taxon>eudicotyledons</taxon>
        <taxon>Gunneridae</taxon>
        <taxon>Pentapetalae</taxon>
        <taxon>asterids</taxon>
        <taxon>lamiids</taxon>
        <taxon>Solanales</taxon>
        <taxon>Solanaceae</taxon>
        <taxon>Solanoideae</taxon>
        <taxon>Solaneae</taxon>
        <taxon>Solanum</taxon>
    </lineage>
</organism>
<name>A0ABQ7VJV5_SOLTU</name>